<dbReference type="RefSeq" id="WP_307415553.1">
    <property type="nucleotide sequence ID" value="NZ_JAUSUO010000004.1"/>
</dbReference>
<reference evidence="1 2" key="1">
    <citation type="submission" date="2023-07" db="EMBL/GenBank/DDBJ databases">
        <title>Genomic Encyclopedia of Type Strains, Phase IV (KMG-IV): sequencing the most valuable type-strain genomes for metagenomic binning, comparative biology and taxonomic classification.</title>
        <authorList>
            <person name="Goeker M."/>
        </authorList>
    </citation>
    <scope>NUCLEOTIDE SEQUENCE [LARGE SCALE GENOMIC DNA]</scope>
    <source>
        <strain evidence="1 2">DSM 27848</strain>
    </source>
</reference>
<keyword evidence="2" id="KW-1185">Reference proteome</keyword>
<name>A0ABU0D4I5_9BACI</name>
<gene>
    <name evidence="1" type="ORF">J2S14_002123</name>
</gene>
<evidence type="ECO:0000313" key="2">
    <source>
        <dbReference type="Proteomes" id="UP001232343"/>
    </source>
</evidence>
<dbReference type="Proteomes" id="UP001232343">
    <property type="component" value="Unassembled WGS sequence"/>
</dbReference>
<comment type="caution">
    <text evidence="1">The sequence shown here is derived from an EMBL/GenBank/DDBJ whole genome shotgun (WGS) entry which is preliminary data.</text>
</comment>
<dbReference type="EMBL" id="JAUSUO010000004">
    <property type="protein sequence ID" value="MDQ0343309.1"/>
    <property type="molecule type" value="Genomic_DNA"/>
</dbReference>
<protein>
    <recommendedName>
        <fullName evidence="3">Replicase domain protein</fullName>
    </recommendedName>
</protein>
<evidence type="ECO:0008006" key="3">
    <source>
        <dbReference type="Google" id="ProtNLM"/>
    </source>
</evidence>
<organism evidence="1 2">
    <name type="scientific">Lederbergia wuyishanensis</name>
    <dbReference type="NCBI Taxonomy" id="1347903"/>
    <lineage>
        <taxon>Bacteria</taxon>
        <taxon>Bacillati</taxon>
        <taxon>Bacillota</taxon>
        <taxon>Bacilli</taxon>
        <taxon>Bacillales</taxon>
        <taxon>Bacillaceae</taxon>
        <taxon>Lederbergia</taxon>
    </lineage>
</organism>
<accession>A0ABU0D4I5</accession>
<proteinExistence type="predicted"/>
<sequence length="108" mass="12517">MSRQKERRSERNMMIGGRRVCGKTTELIKKASEEKLYIVCADRNRLKVITQMAKEMELDIPFPVTVDELPLRSPFIKEVLVDDIEAVLYQLIRKPILIASTSLELKQL</sequence>
<evidence type="ECO:0000313" key="1">
    <source>
        <dbReference type="EMBL" id="MDQ0343309.1"/>
    </source>
</evidence>